<comment type="caution">
    <text evidence="2">The sequence shown here is derived from an EMBL/GenBank/DDBJ whole genome shotgun (WGS) entry which is preliminary data.</text>
</comment>
<proteinExistence type="predicted"/>
<reference evidence="2" key="1">
    <citation type="submission" date="2019-12" db="EMBL/GenBank/DDBJ databases">
        <title>Genome sequencing and annotation of Brassica cretica.</title>
        <authorList>
            <person name="Studholme D.J."/>
            <person name="Sarris P.F."/>
        </authorList>
    </citation>
    <scope>NUCLEOTIDE SEQUENCE</scope>
    <source>
        <strain evidence="2">PFS-102/07</strain>
        <tissue evidence="2">Leaf</tissue>
    </source>
</reference>
<dbReference type="AlphaFoldDB" id="A0A8S9I3U7"/>
<name>A0A8S9I3U7_BRACR</name>
<feature type="region of interest" description="Disordered" evidence="1">
    <location>
        <begin position="85"/>
        <end position="108"/>
    </location>
</feature>
<organism evidence="2">
    <name type="scientific">Brassica cretica</name>
    <name type="common">Mustard</name>
    <dbReference type="NCBI Taxonomy" id="69181"/>
    <lineage>
        <taxon>Eukaryota</taxon>
        <taxon>Viridiplantae</taxon>
        <taxon>Streptophyta</taxon>
        <taxon>Embryophyta</taxon>
        <taxon>Tracheophyta</taxon>
        <taxon>Spermatophyta</taxon>
        <taxon>Magnoliopsida</taxon>
        <taxon>eudicotyledons</taxon>
        <taxon>Gunneridae</taxon>
        <taxon>Pentapetalae</taxon>
        <taxon>rosids</taxon>
        <taxon>malvids</taxon>
        <taxon>Brassicales</taxon>
        <taxon>Brassicaceae</taxon>
        <taxon>Brassiceae</taxon>
        <taxon>Brassica</taxon>
    </lineage>
</organism>
<feature type="compositionally biased region" description="Polar residues" evidence="1">
    <location>
        <begin position="99"/>
        <end position="108"/>
    </location>
</feature>
<sequence length="108" mass="12337">MEGDGTFAGRKLRFKSVKNDHINRVWVCTKKRGSVYKEGGTEGAETKSSRRNRLIKVKDGIDCVEGDRFLRDRREEDEVVAKMTMASKQTKRNGKQACLNKSPTQSHY</sequence>
<protein>
    <submittedName>
        <fullName evidence="2">Uncharacterized protein</fullName>
    </submittedName>
</protein>
<evidence type="ECO:0000256" key="1">
    <source>
        <dbReference type="SAM" id="MobiDB-lite"/>
    </source>
</evidence>
<gene>
    <name evidence="2" type="ORF">F2Q70_00015939</name>
</gene>
<evidence type="ECO:0000313" key="2">
    <source>
        <dbReference type="EMBL" id="KAF2564344.1"/>
    </source>
</evidence>
<dbReference type="EMBL" id="QGKY02001250">
    <property type="protein sequence ID" value="KAF2564344.1"/>
    <property type="molecule type" value="Genomic_DNA"/>
</dbReference>
<accession>A0A8S9I3U7</accession>